<dbReference type="VEuPathDB" id="FungiDB:PV09_07387"/>
<evidence type="ECO:0000313" key="4">
    <source>
        <dbReference type="Proteomes" id="UP000053259"/>
    </source>
</evidence>
<reference evidence="3 4" key="1">
    <citation type="submission" date="2015-01" db="EMBL/GenBank/DDBJ databases">
        <title>The Genome Sequence of Ochroconis gallopava CBS43764.</title>
        <authorList>
            <consortium name="The Broad Institute Genomics Platform"/>
            <person name="Cuomo C."/>
            <person name="de Hoog S."/>
            <person name="Gorbushina A."/>
            <person name="Stielow B."/>
            <person name="Teixiera M."/>
            <person name="Abouelleil A."/>
            <person name="Chapman S.B."/>
            <person name="Priest M."/>
            <person name="Young S.K."/>
            <person name="Wortman J."/>
            <person name="Nusbaum C."/>
            <person name="Birren B."/>
        </authorList>
    </citation>
    <scope>NUCLEOTIDE SEQUENCE [LARGE SCALE GENOMIC DNA]</scope>
    <source>
        <strain evidence="3 4">CBS 43764</strain>
    </source>
</reference>
<dbReference type="RefSeq" id="XP_016210969.1">
    <property type="nucleotide sequence ID" value="XM_016361149.1"/>
</dbReference>
<name>A0A0D2A3T2_9PEZI</name>
<organism evidence="3 4">
    <name type="scientific">Verruconis gallopava</name>
    <dbReference type="NCBI Taxonomy" id="253628"/>
    <lineage>
        <taxon>Eukaryota</taxon>
        <taxon>Fungi</taxon>
        <taxon>Dikarya</taxon>
        <taxon>Ascomycota</taxon>
        <taxon>Pezizomycotina</taxon>
        <taxon>Dothideomycetes</taxon>
        <taxon>Pleosporomycetidae</taxon>
        <taxon>Venturiales</taxon>
        <taxon>Sympoventuriaceae</taxon>
        <taxon>Verruconis</taxon>
    </lineage>
</organism>
<dbReference type="Gene3D" id="3.10.310.10">
    <property type="entry name" value="Diaminopimelate Epimerase, Chain A, domain 1"/>
    <property type="match status" value="2"/>
</dbReference>
<evidence type="ECO:0008006" key="5">
    <source>
        <dbReference type="Google" id="ProtNLM"/>
    </source>
</evidence>
<accession>A0A0D2A3T2</accession>
<dbReference type="OrthoDB" id="10267539at2759"/>
<keyword evidence="4" id="KW-1185">Reference proteome</keyword>
<dbReference type="SUPFAM" id="SSF54506">
    <property type="entry name" value="Diaminopimelate epimerase-like"/>
    <property type="match status" value="2"/>
</dbReference>
<dbReference type="GO" id="GO:0016853">
    <property type="term" value="F:isomerase activity"/>
    <property type="evidence" value="ECO:0007669"/>
    <property type="project" value="UniProtKB-KW"/>
</dbReference>
<evidence type="ECO:0000256" key="1">
    <source>
        <dbReference type="ARBA" id="ARBA00007673"/>
    </source>
</evidence>
<dbReference type="EMBL" id="KN847557">
    <property type="protein sequence ID" value="KIW01100.1"/>
    <property type="molecule type" value="Genomic_DNA"/>
</dbReference>
<dbReference type="Proteomes" id="UP000053259">
    <property type="component" value="Unassembled WGS sequence"/>
</dbReference>
<sequence>MFSKALKQTALHFGYRSRRAWWSVHSRRMVSTSTVQHAVKAAYYRGGTSRALIFQVQDLPADDATRKELFLQAMGSRDPHARQLNGMGAGVSSLSKICIVKSTPGAECHVDYTFVGMGIEGDEADYMGNCGNMSSAIGPYAFNERLLGLEDQEYLRDGHVTVRIRNTNTGVIICSTFRVEGGQARVDSDTEIDGVSGLGTGVMLDFLKPGGSKTGKLLPTGNVVDVIDGVEVSCVDSANPNVFVRATDVGIEPTILPAALTELKDKRQMLERIRERAAVMMGLCDEGDVPPRVIPKIAIVHPPTQSTTLSGKVVPAHELDLVVRFISDTLPHRAIPLTGALCTATAAKVKGSVVERCLGMRAVKEDVITIGHPSGKIQVDAKMGETGEVESASVVRTARRIMEGMVFWNA</sequence>
<dbReference type="PANTHER" id="PTHR43709:SF2">
    <property type="entry name" value="DUF453 DOMAIN PROTEIN (AFU_ORTHOLOGUE AFUA_6G00360)"/>
    <property type="match status" value="1"/>
</dbReference>
<dbReference type="STRING" id="253628.A0A0D2A3T2"/>
<keyword evidence="2" id="KW-0413">Isomerase</keyword>
<protein>
    <recommendedName>
        <fullName evidence="5">PrpF protein</fullName>
    </recommendedName>
</protein>
<dbReference type="InParanoid" id="A0A0D2A3T2"/>
<dbReference type="GeneID" id="27315360"/>
<dbReference type="HOGENOM" id="CLU_026443_0_0_1"/>
<proteinExistence type="inferred from homology"/>
<dbReference type="Pfam" id="PF04303">
    <property type="entry name" value="PrpF"/>
    <property type="match status" value="1"/>
</dbReference>
<dbReference type="AlphaFoldDB" id="A0A0D2A3T2"/>
<dbReference type="PANTHER" id="PTHR43709">
    <property type="entry name" value="ACONITATE ISOMERASE-RELATED"/>
    <property type="match status" value="1"/>
</dbReference>
<gene>
    <name evidence="3" type="ORF">PV09_07387</name>
</gene>
<evidence type="ECO:0000313" key="3">
    <source>
        <dbReference type="EMBL" id="KIW01100.1"/>
    </source>
</evidence>
<dbReference type="InterPro" id="IPR007400">
    <property type="entry name" value="PrpF-like"/>
</dbReference>
<comment type="similarity">
    <text evidence="1">Belongs to the PrpF family.</text>
</comment>
<evidence type="ECO:0000256" key="2">
    <source>
        <dbReference type="ARBA" id="ARBA00023235"/>
    </source>
</evidence>